<evidence type="ECO:0000256" key="3">
    <source>
        <dbReference type="SAM" id="Coils"/>
    </source>
</evidence>
<dbReference type="EMBL" id="BSXW01000553">
    <property type="protein sequence ID" value="GMF25430.1"/>
    <property type="molecule type" value="Genomic_DNA"/>
</dbReference>
<evidence type="ECO:0000256" key="1">
    <source>
        <dbReference type="ARBA" id="ARBA00009688"/>
    </source>
</evidence>
<comment type="similarity">
    <text evidence="1">Belongs to the DRC1 family.</text>
</comment>
<dbReference type="InterPro" id="IPR039750">
    <property type="entry name" value="DRC1/DRC2"/>
</dbReference>
<reference evidence="7" key="1">
    <citation type="submission" date="2023-04" db="EMBL/GenBank/DDBJ databases">
        <title>Phytophthora lilii NBRC 32176.</title>
        <authorList>
            <person name="Ichikawa N."/>
            <person name="Sato H."/>
            <person name="Tonouchi N."/>
        </authorList>
    </citation>
    <scope>NUCLEOTIDE SEQUENCE</scope>
    <source>
        <strain evidence="7">NBRC 32176</strain>
    </source>
</reference>
<feature type="compositionally biased region" description="Polar residues" evidence="4">
    <location>
        <begin position="57"/>
        <end position="68"/>
    </location>
</feature>
<feature type="compositionally biased region" description="Acidic residues" evidence="4">
    <location>
        <begin position="474"/>
        <end position="483"/>
    </location>
</feature>
<dbReference type="OrthoDB" id="10260459at2759"/>
<evidence type="ECO:0000256" key="4">
    <source>
        <dbReference type="SAM" id="MobiDB-lite"/>
    </source>
</evidence>
<name>A0A9W6TZ33_9STRA</name>
<dbReference type="InterPro" id="IPR039505">
    <property type="entry name" value="DRC1/2_N"/>
</dbReference>
<feature type="coiled-coil region" evidence="3">
    <location>
        <begin position="271"/>
        <end position="383"/>
    </location>
</feature>
<dbReference type="Proteomes" id="UP001165083">
    <property type="component" value="Unassembled WGS sequence"/>
</dbReference>
<protein>
    <submittedName>
        <fullName evidence="7">Unnamed protein product</fullName>
    </submittedName>
</protein>
<proteinExistence type="inferred from homology"/>
<dbReference type="GO" id="GO:0005858">
    <property type="term" value="C:axonemal dynein complex"/>
    <property type="evidence" value="ECO:0007669"/>
    <property type="project" value="InterPro"/>
</dbReference>
<keyword evidence="2 3" id="KW-0175">Coiled coil</keyword>
<gene>
    <name evidence="7" type="ORF">Plil01_001050000</name>
</gene>
<feature type="domain" description="Dynein regulatory complex protein 1 C-terminal" evidence="6">
    <location>
        <begin position="631"/>
        <end position="690"/>
    </location>
</feature>
<accession>A0A9W6TZ33</accession>
<keyword evidence="8" id="KW-1185">Reference proteome</keyword>
<feature type="coiled-coil region" evidence="3">
    <location>
        <begin position="84"/>
        <end position="120"/>
    </location>
</feature>
<feature type="coiled-coil region" evidence="3">
    <location>
        <begin position="180"/>
        <end position="225"/>
    </location>
</feature>
<dbReference type="GO" id="GO:0060285">
    <property type="term" value="P:cilium-dependent cell motility"/>
    <property type="evidence" value="ECO:0007669"/>
    <property type="project" value="TreeGrafter"/>
</dbReference>
<feature type="region of interest" description="Disordered" evidence="4">
    <location>
        <begin position="560"/>
        <end position="592"/>
    </location>
</feature>
<dbReference type="InterPro" id="IPR029440">
    <property type="entry name" value="DRC1_C"/>
</dbReference>
<dbReference type="GO" id="GO:0003352">
    <property type="term" value="P:regulation of cilium movement"/>
    <property type="evidence" value="ECO:0007669"/>
    <property type="project" value="TreeGrafter"/>
</dbReference>
<evidence type="ECO:0000259" key="6">
    <source>
        <dbReference type="Pfam" id="PF14775"/>
    </source>
</evidence>
<sequence>MTLDSTSATAAKAHADPSTEASDREARVNVRRQRIDARNASKDDASRKKQLLVGESQRMSRGQQQVADSLNQLDRRKLAGIRHVTSVRVEADDAENRRRLEEEERRHKRVEKLQQEAIDSGAKNAAVEMRWADLFEFSMPQELHNELEQQNRACAEILASKDAVIREFQNQLKAKDEEYVTALKVQAEEVEKLVDRMSQQYREMQDEYELELEQMEDAFLKERDELIANNKLEIDSLFERRREMEMIYMETKQTRDEQYLQEIEDLRVRDAEDYNELKIKLETNIQTLEQQLEEMRATYQLNTEKLEYNYRVLTERDMENSATLSQQKRKLARLKDALATLIAKYNQTDARDRHQNEELTEEYRRLTKQYRDLQRKYAHFEASDSNKFDEVWQMHEEDAMRKIEKLLDADRIIHEQQLGLAWRPPVQSIRNWSHSAKAGDVAAFQRHLDNGDDPDTTESEKGGSKRDDNGANADQDDFDDESVEAYTPPVKKISGAKLKYMLKMLASEAGFLVNGSVQQALENLPDDEAELVKADMIMRALGVDNEEDMEKLMGYFFEDPRQEVPSNDNNREGNSPGKDGKDSGPNSSKASWGLVVGPEDVIQVIKRFVEKNSKGTSSATLKAKARKAEREYWMNIVKVFPAQKIRVMATLEKGLTHYNTALLRRKELIDDVTAMKAQNAELKNLLKQYLAAPINEDLIVPPTQMQLYQ</sequence>
<comment type="caution">
    <text evidence="7">The sequence shown here is derived from an EMBL/GenBank/DDBJ whole genome shotgun (WGS) entry which is preliminary data.</text>
</comment>
<feature type="region of interest" description="Disordered" evidence="4">
    <location>
        <begin position="446"/>
        <end position="485"/>
    </location>
</feature>
<organism evidence="7 8">
    <name type="scientific">Phytophthora lilii</name>
    <dbReference type="NCBI Taxonomy" id="2077276"/>
    <lineage>
        <taxon>Eukaryota</taxon>
        <taxon>Sar</taxon>
        <taxon>Stramenopiles</taxon>
        <taxon>Oomycota</taxon>
        <taxon>Peronosporomycetes</taxon>
        <taxon>Peronosporales</taxon>
        <taxon>Peronosporaceae</taxon>
        <taxon>Phytophthora</taxon>
    </lineage>
</organism>
<feature type="region of interest" description="Disordered" evidence="4">
    <location>
        <begin position="1"/>
        <end position="68"/>
    </location>
</feature>
<dbReference type="GO" id="GO:0070286">
    <property type="term" value="P:axonemal dynein complex assembly"/>
    <property type="evidence" value="ECO:0007669"/>
    <property type="project" value="InterPro"/>
</dbReference>
<feature type="domain" description="Dynein regulatory complex protein 1/2 N-terminal" evidence="5">
    <location>
        <begin position="89"/>
        <end position="190"/>
    </location>
</feature>
<evidence type="ECO:0000313" key="8">
    <source>
        <dbReference type="Proteomes" id="UP001165083"/>
    </source>
</evidence>
<dbReference type="AlphaFoldDB" id="A0A9W6TZ33"/>
<evidence type="ECO:0000313" key="7">
    <source>
        <dbReference type="EMBL" id="GMF25430.1"/>
    </source>
</evidence>
<dbReference type="Pfam" id="PF14772">
    <property type="entry name" value="NYD-SP28"/>
    <property type="match status" value="1"/>
</dbReference>
<dbReference type="PANTHER" id="PTHR21625">
    <property type="entry name" value="NYD-SP28 PROTEIN"/>
    <property type="match status" value="1"/>
</dbReference>
<feature type="coiled-coil region" evidence="3">
    <location>
        <begin position="665"/>
        <end position="692"/>
    </location>
</feature>
<dbReference type="PANTHER" id="PTHR21625:SF1">
    <property type="entry name" value="DYNEIN REGULATORY COMPLEX PROTEIN 1"/>
    <property type="match status" value="1"/>
</dbReference>
<evidence type="ECO:0000259" key="5">
    <source>
        <dbReference type="Pfam" id="PF14772"/>
    </source>
</evidence>
<dbReference type="Pfam" id="PF14775">
    <property type="entry name" value="NYD-SP28_assoc"/>
    <property type="match status" value="1"/>
</dbReference>
<evidence type="ECO:0000256" key="2">
    <source>
        <dbReference type="ARBA" id="ARBA00023054"/>
    </source>
</evidence>
<feature type="compositionally biased region" description="Basic and acidic residues" evidence="4">
    <location>
        <begin position="13"/>
        <end position="47"/>
    </location>
</feature>
<feature type="compositionally biased region" description="Basic and acidic residues" evidence="4">
    <location>
        <begin position="458"/>
        <end position="469"/>
    </location>
</feature>